<evidence type="ECO:0000313" key="3">
    <source>
        <dbReference type="Proteomes" id="UP000799436"/>
    </source>
</evidence>
<gene>
    <name evidence="2" type="ORF">EJ03DRAFT_340635</name>
</gene>
<dbReference type="EMBL" id="ML995808">
    <property type="protein sequence ID" value="KAF2774537.1"/>
    <property type="molecule type" value="Genomic_DNA"/>
</dbReference>
<keyword evidence="3" id="KW-1185">Reference proteome</keyword>
<feature type="compositionally biased region" description="Basic and acidic residues" evidence="1">
    <location>
        <begin position="258"/>
        <end position="272"/>
    </location>
</feature>
<proteinExistence type="predicted"/>
<name>A0A6G1LNP5_9PEZI</name>
<evidence type="ECO:0000313" key="2">
    <source>
        <dbReference type="EMBL" id="KAF2774537.1"/>
    </source>
</evidence>
<dbReference type="OrthoDB" id="5317787at2759"/>
<organism evidence="2 3">
    <name type="scientific">Teratosphaeria nubilosa</name>
    <dbReference type="NCBI Taxonomy" id="161662"/>
    <lineage>
        <taxon>Eukaryota</taxon>
        <taxon>Fungi</taxon>
        <taxon>Dikarya</taxon>
        <taxon>Ascomycota</taxon>
        <taxon>Pezizomycotina</taxon>
        <taxon>Dothideomycetes</taxon>
        <taxon>Dothideomycetidae</taxon>
        <taxon>Mycosphaerellales</taxon>
        <taxon>Teratosphaeriaceae</taxon>
        <taxon>Teratosphaeria</taxon>
    </lineage>
</organism>
<feature type="compositionally biased region" description="Polar residues" evidence="1">
    <location>
        <begin position="246"/>
        <end position="257"/>
    </location>
</feature>
<evidence type="ECO:0000256" key="1">
    <source>
        <dbReference type="SAM" id="MobiDB-lite"/>
    </source>
</evidence>
<dbReference type="AlphaFoldDB" id="A0A6G1LNP5"/>
<dbReference type="Proteomes" id="UP000799436">
    <property type="component" value="Unassembled WGS sequence"/>
</dbReference>
<accession>A0A6G1LNP5</accession>
<feature type="region of interest" description="Disordered" evidence="1">
    <location>
        <begin position="110"/>
        <end position="133"/>
    </location>
</feature>
<feature type="region of interest" description="Disordered" evidence="1">
    <location>
        <begin position="224"/>
        <end position="298"/>
    </location>
</feature>
<reference evidence="2" key="1">
    <citation type="journal article" date="2020" name="Stud. Mycol.">
        <title>101 Dothideomycetes genomes: a test case for predicting lifestyles and emergence of pathogens.</title>
        <authorList>
            <person name="Haridas S."/>
            <person name="Albert R."/>
            <person name="Binder M."/>
            <person name="Bloem J."/>
            <person name="Labutti K."/>
            <person name="Salamov A."/>
            <person name="Andreopoulos B."/>
            <person name="Baker S."/>
            <person name="Barry K."/>
            <person name="Bills G."/>
            <person name="Bluhm B."/>
            <person name="Cannon C."/>
            <person name="Castanera R."/>
            <person name="Culley D."/>
            <person name="Daum C."/>
            <person name="Ezra D."/>
            <person name="Gonzalez J."/>
            <person name="Henrissat B."/>
            <person name="Kuo A."/>
            <person name="Liang C."/>
            <person name="Lipzen A."/>
            <person name="Lutzoni F."/>
            <person name="Magnuson J."/>
            <person name="Mondo S."/>
            <person name="Nolan M."/>
            <person name="Ohm R."/>
            <person name="Pangilinan J."/>
            <person name="Park H.-J."/>
            <person name="Ramirez L."/>
            <person name="Alfaro M."/>
            <person name="Sun H."/>
            <person name="Tritt A."/>
            <person name="Yoshinaga Y."/>
            <person name="Zwiers L.-H."/>
            <person name="Turgeon B."/>
            <person name="Goodwin S."/>
            <person name="Spatafora J."/>
            <person name="Crous P."/>
            <person name="Grigoriev I."/>
        </authorList>
    </citation>
    <scope>NUCLEOTIDE SEQUENCE</scope>
    <source>
        <strain evidence="2">CBS 116005</strain>
    </source>
</reference>
<sequence>MHIGNHVATRIEADRLSSAFAISGNACKKRLRGWPEERVRSPLKSCQPCSRLHWVLRSVKSYATQPTLYSSSPDKRQPRAHYRALDLRARRDEYPRVFWAQPVCESPRNSEESVASTVLSEEDLQDREREEVSDYDVPEYTAVPYNSHALPATPADFSNLFPSHRRMTIRHDDATLDGNMNLRVDTEVVVQDRKCDMTLFHLRMHDLKNREFSLRRYCRDSGREVCRSERKRTKPKSEQRPGFHRSLSNALNSMTMRSRSEVRAATRRDLQRNDSGYGSLHSIDLPETDRPRSADDGALDLPLDDTVRLEFSNYAQIDVKRAGVKSNKRYDFEYWGVFYSWKRIARKDGPCTGFTYRLTKSGSDKPLAYIIPLSLTPLQTQEEQAKGGWISPCSMWLADESVILGQKDVVDAVVASGLIALVDDAIRARFGPTKENKTLISLPKKQLSVDYI</sequence>
<protein>
    <submittedName>
        <fullName evidence="2">Uncharacterized protein</fullName>
    </submittedName>
</protein>